<dbReference type="KEGG" id="nfn:NFRAN_0727"/>
<reference evidence="1 2" key="1">
    <citation type="submission" date="2019-02" db="EMBL/GenBank/DDBJ databases">
        <authorList>
            <person name="Lehtovirta-Morley E L."/>
        </authorList>
    </citation>
    <scope>NUCLEOTIDE SEQUENCE [LARGE SCALE GENOMIC DNA]</scope>
    <source>
        <strain evidence="1">NFRAN1</strain>
    </source>
</reference>
<dbReference type="RefSeq" id="WP_134483023.1">
    <property type="nucleotide sequence ID" value="NZ_LR216287.1"/>
</dbReference>
<dbReference type="Proteomes" id="UP000294299">
    <property type="component" value="Chromosome NFRAN"/>
</dbReference>
<evidence type="ECO:0000313" key="2">
    <source>
        <dbReference type="Proteomes" id="UP000294299"/>
    </source>
</evidence>
<dbReference type="GeneID" id="39420220"/>
<name>A0A484I5Q0_9ARCH</name>
<proteinExistence type="predicted"/>
<protein>
    <submittedName>
        <fullName evidence="1">Uncharacterized protein</fullName>
    </submittedName>
</protein>
<evidence type="ECO:0000313" key="1">
    <source>
        <dbReference type="EMBL" id="VFJ13049.1"/>
    </source>
</evidence>
<organism evidence="1 2">
    <name type="scientific">Candidatus Nitrosocosmicus franklandianus</name>
    <dbReference type="NCBI Taxonomy" id="1798806"/>
    <lineage>
        <taxon>Archaea</taxon>
        <taxon>Nitrososphaerota</taxon>
        <taxon>Nitrososphaeria</taxon>
        <taxon>Nitrososphaerales</taxon>
        <taxon>Nitrososphaeraceae</taxon>
        <taxon>Candidatus Nitrosocosmicus</taxon>
    </lineage>
</organism>
<keyword evidence="2" id="KW-1185">Reference proteome</keyword>
<dbReference type="EMBL" id="LR216287">
    <property type="protein sequence ID" value="VFJ13049.1"/>
    <property type="molecule type" value="Genomic_DNA"/>
</dbReference>
<sequence length="103" mass="11901">MLNEYPEKYHNLDLNINIKNVVEGSVASKLSGFFFINDMKFVFKALAFGRIGGHNVNIKISKTKYDQIKKLGYDPEIILQIVQRKIIEGEITIFDPREVNKKI</sequence>
<gene>
    <name evidence="1" type="ORF">NFRAN_0727</name>
</gene>
<accession>A0A484I5Q0</accession>
<dbReference type="AlphaFoldDB" id="A0A484I5Q0"/>
<dbReference type="OrthoDB" id="7874at2157"/>